<sequence length="203" mass="23227">MASVKAAFNYSSSIAAMAMEASHNISPLQQAVREMDSTLEPVREQIRLNTSFAESFREKMIINQSFFERVTPRFEMPSAVIPQFESAIQAMDISIIKEVSESFTLFNKSVLNEIMTRQLYVNVATAEVSDDLSDDKVIFWEWISNKIFTHSQAFGYYFIVTMHFTLTAHGIITDPSYIALLATLSGYIYQEQESKRNKDRDTE</sequence>
<gene>
    <name evidence="1" type="ORF">SAMN05216216_11081</name>
</gene>
<dbReference type="RefSeq" id="WP_092986120.1">
    <property type="nucleotide sequence ID" value="NZ_FNFY01000010.1"/>
</dbReference>
<dbReference type="AlphaFoldDB" id="A0A1G9F1F3"/>
<evidence type="ECO:0000313" key="2">
    <source>
        <dbReference type="Proteomes" id="UP000199008"/>
    </source>
</evidence>
<dbReference type="Proteomes" id="UP000199008">
    <property type="component" value="Unassembled WGS sequence"/>
</dbReference>
<accession>A0A1G9F1F3</accession>
<name>A0A1G9F1F3_9BACL</name>
<organism evidence="1 2">
    <name type="scientific">Lacicoccus qingdaonensis</name>
    <dbReference type="NCBI Taxonomy" id="576118"/>
    <lineage>
        <taxon>Bacteria</taxon>
        <taxon>Bacillati</taxon>
        <taxon>Bacillota</taxon>
        <taxon>Bacilli</taxon>
        <taxon>Bacillales</taxon>
        <taxon>Salinicoccaceae</taxon>
        <taxon>Lacicoccus</taxon>
    </lineage>
</organism>
<dbReference type="EMBL" id="FNFY01000010">
    <property type="protein sequence ID" value="SDK82192.1"/>
    <property type="molecule type" value="Genomic_DNA"/>
</dbReference>
<evidence type="ECO:0000313" key="1">
    <source>
        <dbReference type="EMBL" id="SDK82192.1"/>
    </source>
</evidence>
<proteinExistence type="predicted"/>
<keyword evidence="2" id="KW-1185">Reference proteome</keyword>
<reference evidence="2" key="1">
    <citation type="submission" date="2016-10" db="EMBL/GenBank/DDBJ databases">
        <authorList>
            <person name="Varghese N."/>
            <person name="Submissions S."/>
        </authorList>
    </citation>
    <scope>NUCLEOTIDE SEQUENCE [LARGE SCALE GENOMIC DNA]</scope>
    <source>
        <strain evidence="2">CGMCC 1.8895</strain>
    </source>
</reference>
<protein>
    <submittedName>
        <fullName evidence="1">Uncharacterized protein</fullName>
    </submittedName>
</protein>